<dbReference type="RefSeq" id="WP_246840112.1">
    <property type="nucleotide sequence ID" value="NZ_CP122562.1"/>
</dbReference>
<feature type="domain" description="HAMP" evidence="18">
    <location>
        <begin position="256"/>
        <end position="308"/>
    </location>
</feature>
<gene>
    <name evidence="19" type="primary">mtrB</name>
    <name evidence="19" type="ORF">QDX21_00330</name>
</gene>
<evidence type="ECO:0000313" key="19">
    <source>
        <dbReference type="EMBL" id="WGH93303.1"/>
    </source>
</evidence>
<evidence type="ECO:0000256" key="4">
    <source>
        <dbReference type="ARBA" id="ARBA00022475"/>
    </source>
</evidence>
<dbReference type="InterPro" id="IPR003661">
    <property type="entry name" value="HisK_dim/P_dom"/>
</dbReference>
<evidence type="ECO:0000256" key="12">
    <source>
        <dbReference type="ARBA" id="ARBA00023012"/>
    </source>
</evidence>
<dbReference type="SUPFAM" id="SSF47384">
    <property type="entry name" value="Homodimeric domain of signal transducing histidine kinase"/>
    <property type="match status" value="1"/>
</dbReference>
<protein>
    <recommendedName>
        <fullName evidence="14">Sensor histidine kinase MtrB</fullName>
        <ecNumber evidence="3">2.7.13.3</ecNumber>
    </recommendedName>
</protein>
<evidence type="ECO:0000256" key="9">
    <source>
        <dbReference type="ARBA" id="ARBA00022777"/>
    </source>
</evidence>
<evidence type="ECO:0000259" key="18">
    <source>
        <dbReference type="PROSITE" id="PS50885"/>
    </source>
</evidence>
<keyword evidence="7 16" id="KW-0812">Transmembrane</keyword>
<evidence type="ECO:0000256" key="15">
    <source>
        <dbReference type="SAM" id="MobiDB-lite"/>
    </source>
</evidence>
<dbReference type="InterPro" id="IPR036097">
    <property type="entry name" value="HisK_dim/P_sf"/>
</dbReference>
<dbReference type="FunFam" id="1.10.287.130:FF:000010">
    <property type="entry name" value="Two-component sensor histidine kinase"/>
    <property type="match status" value="1"/>
</dbReference>
<dbReference type="PANTHER" id="PTHR45528">
    <property type="entry name" value="SENSOR HISTIDINE KINASE CPXA"/>
    <property type="match status" value="1"/>
</dbReference>
<keyword evidence="6" id="KW-0808">Transferase</keyword>
<name>A0AAJ6AH42_9MICC</name>
<feature type="transmembrane region" description="Helical" evidence="16">
    <location>
        <begin position="57"/>
        <end position="76"/>
    </location>
</feature>
<dbReference type="Pfam" id="PF00672">
    <property type="entry name" value="HAMP"/>
    <property type="match status" value="1"/>
</dbReference>
<dbReference type="EMBL" id="CP122566">
    <property type="protein sequence ID" value="WGH93303.1"/>
    <property type="molecule type" value="Genomic_DNA"/>
</dbReference>
<evidence type="ECO:0000313" key="20">
    <source>
        <dbReference type="Proteomes" id="UP001224674"/>
    </source>
</evidence>
<dbReference type="Pfam" id="PF02518">
    <property type="entry name" value="HATPase_c"/>
    <property type="match status" value="1"/>
</dbReference>
<keyword evidence="20" id="KW-1185">Reference proteome</keyword>
<evidence type="ECO:0000256" key="8">
    <source>
        <dbReference type="ARBA" id="ARBA00022741"/>
    </source>
</evidence>
<keyword evidence="10" id="KW-0067">ATP-binding</keyword>
<accession>A0AAJ6AH42</accession>
<evidence type="ECO:0000256" key="10">
    <source>
        <dbReference type="ARBA" id="ARBA00022840"/>
    </source>
</evidence>
<dbReference type="InterPro" id="IPR005467">
    <property type="entry name" value="His_kinase_dom"/>
</dbReference>
<dbReference type="CDD" id="cd06225">
    <property type="entry name" value="HAMP"/>
    <property type="match status" value="1"/>
</dbReference>
<dbReference type="InterPro" id="IPR004358">
    <property type="entry name" value="Sig_transdc_His_kin-like_C"/>
</dbReference>
<evidence type="ECO:0000256" key="1">
    <source>
        <dbReference type="ARBA" id="ARBA00000085"/>
    </source>
</evidence>
<keyword evidence="5" id="KW-0597">Phosphoprotein</keyword>
<dbReference type="GO" id="GO:0000155">
    <property type="term" value="F:phosphorelay sensor kinase activity"/>
    <property type="evidence" value="ECO:0007669"/>
    <property type="project" value="InterPro"/>
</dbReference>
<feature type="region of interest" description="Disordered" evidence="15">
    <location>
        <begin position="1"/>
        <end position="33"/>
    </location>
</feature>
<organism evidence="19 20">
    <name type="scientific">Auritidibacter ignavus</name>
    <dbReference type="NCBI Taxonomy" id="678932"/>
    <lineage>
        <taxon>Bacteria</taxon>
        <taxon>Bacillati</taxon>
        <taxon>Actinomycetota</taxon>
        <taxon>Actinomycetes</taxon>
        <taxon>Micrococcales</taxon>
        <taxon>Micrococcaceae</taxon>
        <taxon>Auritidibacter</taxon>
    </lineage>
</organism>
<feature type="transmembrane region" description="Helical" evidence="16">
    <location>
        <begin position="231"/>
        <end position="253"/>
    </location>
</feature>
<dbReference type="PRINTS" id="PR00344">
    <property type="entry name" value="BCTRLSENSOR"/>
</dbReference>
<reference evidence="19 20" key="1">
    <citation type="submission" date="2023-03" db="EMBL/GenBank/DDBJ databases">
        <title>Complete genome sequences of several Auritidibacter ignavus strains isolated from ear infections.</title>
        <authorList>
            <person name="Baehr T."/>
            <person name="Baumhoegger A.M."/>
        </authorList>
    </citation>
    <scope>NUCLEOTIDE SEQUENCE [LARGE SCALE GENOMIC DNA]</scope>
    <source>
        <strain evidence="19 20">BABAE-6</strain>
    </source>
</reference>
<keyword evidence="9 19" id="KW-0418">Kinase</keyword>
<keyword evidence="11 16" id="KW-1133">Transmembrane helix</keyword>
<dbReference type="InterPro" id="IPR036890">
    <property type="entry name" value="HATPase_C_sf"/>
</dbReference>
<dbReference type="SMART" id="SM00387">
    <property type="entry name" value="HATPase_c"/>
    <property type="match status" value="1"/>
</dbReference>
<dbReference type="InterPro" id="IPR047669">
    <property type="entry name" value="MtrAB_MtrB"/>
</dbReference>
<evidence type="ECO:0000256" key="3">
    <source>
        <dbReference type="ARBA" id="ARBA00012438"/>
    </source>
</evidence>
<dbReference type="NCBIfam" id="NF040691">
    <property type="entry name" value="MtrAB_MtrB"/>
    <property type="match status" value="1"/>
</dbReference>
<dbReference type="CDD" id="cd00082">
    <property type="entry name" value="HisKA"/>
    <property type="match status" value="1"/>
</dbReference>
<feature type="domain" description="Histidine kinase" evidence="17">
    <location>
        <begin position="323"/>
        <end position="540"/>
    </location>
</feature>
<comment type="subcellular location">
    <subcellularLocation>
        <location evidence="2">Cell membrane</location>
        <topology evidence="2">Multi-pass membrane protein</topology>
    </subcellularLocation>
</comment>
<evidence type="ECO:0000256" key="11">
    <source>
        <dbReference type="ARBA" id="ARBA00022989"/>
    </source>
</evidence>
<keyword evidence="12" id="KW-0902">Two-component regulatory system</keyword>
<keyword evidence="4" id="KW-1003">Cell membrane</keyword>
<feature type="compositionally biased region" description="Basic and acidic residues" evidence="15">
    <location>
        <begin position="575"/>
        <end position="585"/>
    </location>
</feature>
<dbReference type="PROSITE" id="PS50885">
    <property type="entry name" value="HAMP"/>
    <property type="match status" value="1"/>
</dbReference>
<dbReference type="Proteomes" id="UP001224674">
    <property type="component" value="Chromosome"/>
</dbReference>
<dbReference type="InterPro" id="IPR003660">
    <property type="entry name" value="HAMP_dom"/>
</dbReference>
<evidence type="ECO:0000256" key="2">
    <source>
        <dbReference type="ARBA" id="ARBA00004651"/>
    </source>
</evidence>
<dbReference type="EC" id="2.7.13.3" evidence="3"/>
<dbReference type="FunFam" id="3.30.565.10:FF:000013">
    <property type="entry name" value="Two-component sensor histidine kinase"/>
    <property type="match status" value="1"/>
</dbReference>
<dbReference type="SMART" id="SM00388">
    <property type="entry name" value="HisKA"/>
    <property type="match status" value="1"/>
</dbReference>
<dbReference type="Pfam" id="PF00512">
    <property type="entry name" value="HisKA"/>
    <property type="match status" value="1"/>
</dbReference>
<dbReference type="PANTHER" id="PTHR45528:SF1">
    <property type="entry name" value="SENSOR HISTIDINE KINASE CPXA"/>
    <property type="match status" value="1"/>
</dbReference>
<evidence type="ECO:0000256" key="16">
    <source>
        <dbReference type="SAM" id="Phobius"/>
    </source>
</evidence>
<evidence type="ECO:0000256" key="5">
    <source>
        <dbReference type="ARBA" id="ARBA00022553"/>
    </source>
</evidence>
<dbReference type="PROSITE" id="PS50109">
    <property type="entry name" value="HIS_KIN"/>
    <property type="match status" value="1"/>
</dbReference>
<dbReference type="GO" id="GO:0005886">
    <property type="term" value="C:plasma membrane"/>
    <property type="evidence" value="ECO:0007669"/>
    <property type="project" value="UniProtKB-SubCell"/>
</dbReference>
<sequence>MSAALSVESEETTSEANTARPAAPEAQRAEKPRKNRFLSRPFKTFWRRWQSSLQLRTVMITALLSVIAVLILALFLTHQVTTGLFQSRFNQVQAEANHGLSQAREVFDSAATADEESTASLVNDTLAALSGNTSGAIARDFVLVPLDDDENQFVGSMSSAGVSEDVITDDLASQVEQGDGIYWQSVAIPSDTGGATDPGLAFGTQVVLPPGNYYALYFIYDISEVQGTLDYVMSVLLIAGAILILLNVVIAVVTTRSVVRPIQQAAETAQWLSSGDLSVRMNVNREDEVATLSRSFNSMADNIQDQITQLAHLSQIQQRFVSDVSHELRTPLTTVRMAAEVLYDSRDDFDAVNRRSTELLYHQVERFQALLADLLEISRFDAGAAQVASESTDLLHLVADVLLTAQPLADNNQTELSIVPQGDQFTAEVDSRRIERILRNLINNAIEHGESKPVDVIVAGNKTEIAIVVRDHGLGLSEDELERVFDRFWRADPARTRTTGGSGLGLAIAVEDTRLHHGELDVWGEPHRGAAFRLVLPRQVGGELVKPYPLQLPPEYECSERRSASEIGPGPDEPANGHEMPDRVNEQALVPRSRRGLDD</sequence>
<comment type="catalytic activity">
    <reaction evidence="1">
        <text>ATP + protein L-histidine = ADP + protein N-phospho-L-histidine.</text>
        <dbReference type="EC" id="2.7.13.3"/>
    </reaction>
</comment>
<evidence type="ECO:0000259" key="17">
    <source>
        <dbReference type="PROSITE" id="PS50109"/>
    </source>
</evidence>
<keyword evidence="8" id="KW-0547">Nucleotide-binding</keyword>
<dbReference type="GO" id="GO:0005524">
    <property type="term" value="F:ATP binding"/>
    <property type="evidence" value="ECO:0007669"/>
    <property type="project" value="UniProtKB-KW"/>
</dbReference>
<proteinExistence type="predicted"/>
<dbReference type="InterPro" id="IPR003594">
    <property type="entry name" value="HATPase_dom"/>
</dbReference>
<evidence type="ECO:0000256" key="13">
    <source>
        <dbReference type="ARBA" id="ARBA00023136"/>
    </source>
</evidence>
<dbReference type="AlphaFoldDB" id="A0AAJ6AH42"/>
<feature type="compositionally biased region" description="Low complexity" evidence="15">
    <location>
        <begin position="14"/>
        <end position="26"/>
    </location>
</feature>
<keyword evidence="13 16" id="KW-0472">Membrane</keyword>
<feature type="region of interest" description="Disordered" evidence="15">
    <location>
        <begin position="557"/>
        <end position="599"/>
    </location>
</feature>
<dbReference type="Gene3D" id="3.30.565.10">
    <property type="entry name" value="Histidine kinase-like ATPase, C-terminal domain"/>
    <property type="match status" value="1"/>
</dbReference>
<evidence type="ECO:0000256" key="14">
    <source>
        <dbReference type="ARBA" id="ARBA00035305"/>
    </source>
</evidence>
<evidence type="ECO:0000256" key="6">
    <source>
        <dbReference type="ARBA" id="ARBA00022679"/>
    </source>
</evidence>
<dbReference type="InterPro" id="IPR050398">
    <property type="entry name" value="HssS/ArlS-like"/>
</dbReference>
<dbReference type="SUPFAM" id="SSF55874">
    <property type="entry name" value="ATPase domain of HSP90 chaperone/DNA topoisomerase II/histidine kinase"/>
    <property type="match status" value="1"/>
</dbReference>
<dbReference type="Gene3D" id="6.10.340.10">
    <property type="match status" value="1"/>
</dbReference>
<dbReference type="SMART" id="SM00304">
    <property type="entry name" value="HAMP"/>
    <property type="match status" value="1"/>
</dbReference>
<evidence type="ECO:0000256" key="7">
    <source>
        <dbReference type="ARBA" id="ARBA00022692"/>
    </source>
</evidence>
<dbReference type="Gene3D" id="1.10.287.130">
    <property type="match status" value="1"/>
</dbReference>
<dbReference type="SUPFAM" id="SSF158472">
    <property type="entry name" value="HAMP domain-like"/>
    <property type="match status" value="1"/>
</dbReference>
<dbReference type="CDD" id="cd00075">
    <property type="entry name" value="HATPase"/>
    <property type="match status" value="1"/>
</dbReference>